<reference evidence="3 4" key="1">
    <citation type="journal article" date="2019" name="Genome Biol. Evol.">
        <title>Whole-Genome Sequencing of the Giant Devil Catfish, Bagarius yarrelli.</title>
        <authorList>
            <person name="Jiang W."/>
            <person name="Lv Y."/>
            <person name="Cheng L."/>
            <person name="Yang K."/>
            <person name="Chao B."/>
            <person name="Wang X."/>
            <person name="Li Y."/>
            <person name="Pan X."/>
            <person name="You X."/>
            <person name="Zhang Y."/>
            <person name="Yang J."/>
            <person name="Li J."/>
            <person name="Zhang X."/>
            <person name="Liu S."/>
            <person name="Sun C."/>
            <person name="Yang J."/>
            <person name="Shi Q."/>
        </authorList>
    </citation>
    <scope>NUCLEOTIDE SEQUENCE [LARGE SCALE GENOMIC DNA]</scope>
    <source>
        <strain evidence="3">JWS20170419001</strain>
        <tissue evidence="3">Muscle</tissue>
    </source>
</reference>
<feature type="transmembrane region" description="Helical" evidence="2">
    <location>
        <begin position="175"/>
        <end position="196"/>
    </location>
</feature>
<keyword evidence="2" id="KW-0812">Transmembrane</keyword>
<sequence length="342" mass="38069">MNSGSENPLFMEVVKVCLHSVMFMAIGAFTYVIVVTVNGSPHLRRNVHYLLLLKHCVCLTSFNAAGSVLHCIRALRLSVTRLACWSLFDFQVVMGRGIVFTLTLMCMCTCLSVCSPLHYEGVVRASYRWVMLVMWILALINPLVFTVLACMQKPWDYVIAPDPDCSTALEGDACIISAFLLLIVMVLLIFISYVLICLEGHHAGHFSSSNSKGRCTILIHALQISLHIVPIFIILSRVRLELAEELITFLIFSISQVLSPIIYGMRCKELNREFPRFFPRFCKQRVSLESSMSTEQRGSTGTVSSTMGTVNSSGTSNSIITVHVSDSGTDDKNKHSGEDQQE</sequence>
<comment type="caution">
    <text evidence="3">The sequence shown here is derived from an EMBL/GenBank/DDBJ whole genome shotgun (WGS) entry which is preliminary data.</text>
</comment>
<evidence type="ECO:0000256" key="1">
    <source>
        <dbReference type="SAM" id="MobiDB-lite"/>
    </source>
</evidence>
<feature type="compositionally biased region" description="Basic and acidic residues" evidence="1">
    <location>
        <begin position="329"/>
        <end position="342"/>
    </location>
</feature>
<organism evidence="3 4">
    <name type="scientific">Bagarius yarrelli</name>
    <name type="common">Goonch</name>
    <name type="synonym">Bagrus yarrelli</name>
    <dbReference type="NCBI Taxonomy" id="175774"/>
    <lineage>
        <taxon>Eukaryota</taxon>
        <taxon>Metazoa</taxon>
        <taxon>Chordata</taxon>
        <taxon>Craniata</taxon>
        <taxon>Vertebrata</taxon>
        <taxon>Euteleostomi</taxon>
        <taxon>Actinopterygii</taxon>
        <taxon>Neopterygii</taxon>
        <taxon>Teleostei</taxon>
        <taxon>Ostariophysi</taxon>
        <taxon>Siluriformes</taxon>
        <taxon>Sisoridae</taxon>
        <taxon>Sisorinae</taxon>
        <taxon>Bagarius</taxon>
    </lineage>
</organism>
<dbReference type="InterPro" id="IPR052921">
    <property type="entry name" value="GPCR1_Superfamily_Member"/>
</dbReference>
<feature type="compositionally biased region" description="Low complexity" evidence="1">
    <location>
        <begin position="298"/>
        <end position="321"/>
    </location>
</feature>
<dbReference type="AlphaFoldDB" id="A0A556V3J5"/>
<dbReference type="SUPFAM" id="SSF81321">
    <property type="entry name" value="Family A G protein-coupled receptor-like"/>
    <property type="match status" value="1"/>
</dbReference>
<gene>
    <name evidence="3" type="ORF">Baya_12549</name>
</gene>
<evidence type="ECO:0000256" key="2">
    <source>
        <dbReference type="SAM" id="Phobius"/>
    </source>
</evidence>
<protein>
    <submittedName>
        <fullName evidence="3">Olfactory receptor 4K17</fullName>
    </submittedName>
</protein>
<feature type="transmembrane region" description="Helical" evidence="2">
    <location>
        <begin position="95"/>
        <end position="117"/>
    </location>
</feature>
<evidence type="ECO:0000313" key="4">
    <source>
        <dbReference type="Proteomes" id="UP000319801"/>
    </source>
</evidence>
<keyword evidence="4" id="KW-1185">Reference proteome</keyword>
<dbReference type="Proteomes" id="UP000319801">
    <property type="component" value="Unassembled WGS sequence"/>
</dbReference>
<feature type="region of interest" description="Disordered" evidence="1">
    <location>
        <begin position="292"/>
        <end position="342"/>
    </location>
</feature>
<keyword evidence="2" id="KW-1133">Transmembrane helix</keyword>
<dbReference type="Gene3D" id="1.20.1070.10">
    <property type="entry name" value="Rhodopsin 7-helix transmembrane proteins"/>
    <property type="match status" value="1"/>
</dbReference>
<evidence type="ECO:0000313" key="3">
    <source>
        <dbReference type="EMBL" id="TST47706.1"/>
    </source>
</evidence>
<dbReference type="GO" id="GO:0004984">
    <property type="term" value="F:olfactory receptor activity"/>
    <property type="evidence" value="ECO:0007669"/>
    <property type="project" value="TreeGrafter"/>
</dbReference>
<name>A0A556V3J5_BAGYA</name>
<dbReference type="PANTHER" id="PTHR26451:SF980">
    <property type="entry name" value="GENE 7582-RELATED"/>
    <property type="match status" value="1"/>
</dbReference>
<dbReference type="GO" id="GO:0005549">
    <property type="term" value="F:odorant binding"/>
    <property type="evidence" value="ECO:0007669"/>
    <property type="project" value="TreeGrafter"/>
</dbReference>
<feature type="transmembrane region" description="Helical" evidence="2">
    <location>
        <begin position="51"/>
        <end position="75"/>
    </location>
</feature>
<keyword evidence="3" id="KW-0675">Receptor</keyword>
<dbReference type="EMBL" id="VCAZ01000110">
    <property type="protein sequence ID" value="TST47706.1"/>
    <property type="molecule type" value="Genomic_DNA"/>
</dbReference>
<dbReference type="GO" id="GO:0016020">
    <property type="term" value="C:membrane"/>
    <property type="evidence" value="ECO:0007669"/>
    <property type="project" value="TreeGrafter"/>
</dbReference>
<feature type="transmembrane region" description="Helical" evidence="2">
    <location>
        <begin position="129"/>
        <end position="155"/>
    </location>
</feature>
<accession>A0A556V3J5</accession>
<feature type="transmembrane region" description="Helical" evidence="2">
    <location>
        <begin position="217"/>
        <end position="235"/>
    </location>
</feature>
<proteinExistence type="predicted"/>
<feature type="transmembrane region" description="Helical" evidence="2">
    <location>
        <begin position="20"/>
        <end position="39"/>
    </location>
</feature>
<dbReference type="OrthoDB" id="8856247at2759"/>
<feature type="transmembrane region" description="Helical" evidence="2">
    <location>
        <begin position="247"/>
        <end position="265"/>
    </location>
</feature>
<keyword evidence="2" id="KW-0472">Membrane</keyword>
<dbReference type="PANTHER" id="PTHR26451">
    <property type="entry name" value="G_PROTEIN_RECEP_F1_2 DOMAIN-CONTAINING PROTEIN"/>
    <property type="match status" value="1"/>
</dbReference>